<evidence type="ECO:0000313" key="2">
    <source>
        <dbReference type="EMBL" id="BBE09964.1"/>
    </source>
</evidence>
<dbReference type="Proteomes" id="UP000282597">
    <property type="component" value="Chromosome"/>
</dbReference>
<sequence length="74" mass="8791">MGNGWTPERKTRQRAMIQQWRPWEKSTGPQTDEGKVKASSNSLRHGGRSKAWREQLKRIHALLRQQRKILEEVR</sequence>
<organism evidence="2 3">
    <name type="scientific">Mycoavidus cysteinexigens</name>
    <dbReference type="NCBI Taxonomy" id="1553431"/>
    <lineage>
        <taxon>Bacteria</taxon>
        <taxon>Pseudomonadati</taxon>
        <taxon>Pseudomonadota</taxon>
        <taxon>Betaproteobacteria</taxon>
        <taxon>Burkholderiales</taxon>
        <taxon>Burkholderiaceae</taxon>
        <taxon>Mycoavidus</taxon>
    </lineage>
</organism>
<accession>A0A2Z6EWW5</accession>
<keyword evidence="3" id="KW-1185">Reference proteome</keyword>
<evidence type="ECO:0000313" key="3">
    <source>
        <dbReference type="Proteomes" id="UP000282597"/>
    </source>
</evidence>
<dbReference type="AlphaFoldDB" id="A0A2Z6EWW5"/>
<reference evidence="2 3" key="1">
    <citation type="journal article" date="2018" name="Microbes Environ.">
        <title>Comparative Genomic Insights into Endofungal Lifestyles of Two Bacterial Endosymbionts, Mycoavidus cysteinexigens and Burkholderia rhizoxinica.</title>
        <authorList>
            <person name="Sharmin D."/>
            <person name="Guo Y."/>
            <person name="Nishizawa T."/>
            <person name="Ohshima S."/>
            <person name="Sato Y."/>
            <person name="Takashima Y."/>
            <person name="Narisawa K."/>
            <person name="Ohta H."/>
        </authorList>
    </citation>
    <scope>NUCLEOTIDE SEQUENCE [LARGE SCALE GENOMIC DNA]</scope>
    <source>
        <strain evidence="2 3">B1-EB</strain>
    </source>
</reference>
<proteinExistence type="predicted"/>
<protein>
    <submittedName>
        <fullName evidence="2">Uncharacterized protein</fullName>
    </submittedName>
</protein>
<name>A0A2Z6EWW5_9BURK</name>
<feature type="region of interest" description="Disordered" evidence="1">
    <location>
        <begin position="21"/>
        <end position="51"/>
    </location>
</feature>
<gene>
    <name evidence="2" type="ORF">MCB1EB_1803</name>
</gene>
<dbReference type="EMBL" id="AP018150">
    <property type="protein sequence ID" value="BBE09964.1"/>
    <property type="molecule type" value="Genomic_DNA"/>
</dbReference>
<evidence type="ECO:0000256" key="1">
    <source>
        <dbReference type="SAM" id="MobiDB-lite"/>
    </source>
</evidence>
<dbReference type="KEGG" id="mcys:MCB1EB_1803"/>